<evidence type="ECO:0000313" key="2">
    <source>
        <dbReference type="Proteomes" id="UP000263377"/>
    </source>
</evidence>
<dbReference type="SUPFAM" id="SSF141571">
    <property type="entry name" value="Pentapeptide repeat-like"/>
    <property type="match status" value="1"/>
</dbReference>
<reference evidence="1 2" key="1">
    <citation type="submission" date="2018-08" db="EMBL/GenBank/DDBJ databases">
        <title>Diversity &amp; Physiological Properties of Lignin-Decomposing Actinobacteria from Soil.</title>
        <authorList>
            <person name="Roh S.G."/>
            <person name="Kim S.B."/>
        </authorList>
    </citation>
    <scope>NUCLEOTIDE SEQUENCE [LARGE SCALE GENOMIC DNA]</scope>
    <source>
        <strain evidence="1 2">MMS17-GH009</strain>
    </source>
</reference>
<dbReference type="PANTHER" id="PTHR42999:SF1">
    <property type="entry name" value="PENTAPEPTIDE REPEAT-CONTAINING PROTEIN"/>
    <property type="match status" value="1"/>
</dbReference>
<evidence type="ECO:0008006" key="3">
    <source>
        <dbReference type="Google" id="ProtNLM"/>
    </source>
</evidence>
<dbReference type="EMBL" id="QVIG01000001">
    <property type="protein sequence ID" value="RGD59270.1"/>
    <property type="molecule type" value="Genomic_DNA"/>
</dbReference>
<protein>
    <recommendedName>
        <fullName evidence="3">Pentapeptide repeat-containing protein</fullName>
    </recommendedName>
</protein>
<dbReference type="Proteomes" id="UP000263377">
    <property type="component" value="Unassembled WGS sequence"/>
</dbReference>
<proteinExistence type="predicted"/>
<accession>A0A372ZV56</accession>
<name>A0A372ZV56_9ACTN</name>
<dbReference type="PANTHER" id="PTHR42999">
    <property type="entry name" value="ANTIBIOTIC RESISTANCE PROTEIN MCBG"/>
    <property type="match status" value="1"/>
</dbReference>
<comment type="caution">
    <text evidence="1">The sequence shown here is derived from an EMBL/GenBank/DDBJ whole genome shotgun (WGS) entry which is preliminary data.</text>
</comment>
<dbReference type="AlphaFoldDB" id="A0A372ZV56"/>
<dbReference type="InterPro" id="IPR001646">
    <property type="entry name" value="5peptide_repeat"/>
</dbReference>
<keyword evidence="2" id="KW-1185">Reference proteome</keyword>
<dbReference type="Gene3D" id="2.160.20.80">
    <property type="entry name" value="E3 ubiquitin-protein ligase SopA"/>
    <property type="match status" value="1"/>
</dbReference>
<evidence type="ECO:0000313" key="1">
    <source>
        <dbReference type="EMBL" id="RGD59270.1"/>
    </source>
</evidence>
<dbReference type="InterPro" id="IPR052949">
    <property type="entry name" value="PA_immunity-related"/>
</dbReference>
<dbReference type="Pfam" id="PF00805">
    <property type="entry name" value="Pentapeptide"/>
    <property type="match status" value="1"/>
</dbReference>
<gene>
    <name evidence="1" type="ORF">DR950_17085</name>
</gene>
<organism evidence="1 2">
    <name type="scientific">Kitasatospora xanthocidica</name>
    <dbReference type="NCBI Taxonomy" id="83382"/>
    <lineage>
        <taxon>Bacteria</taxon>
        <taxon>Bacillati</taxon>
        <taxon>Actinomycetota</taxon>
        <taxon>Actinomycetes</taxon>
        <taxon>Kitasatosporales</taxon>
        <taxon>Streptomycetaceae</taxon>
        <taxon>Kitasatospora</taxon>
    </lineage>
</organism>
<dbReference type="RefSeq" id="WP_049650506.1">
    <property type="nucleotide sequence ID" value="NZ_QVIG01000001.1"/>
</dbReference>
<sequence>MPSRSFGRISITLPDLTGGYLSSTSTLESGRGIVQEFAYADADLRDLDLANTRLLTGRVTNLRASRVRMDEVRVDSVEFTDCDLGNLQWVDSRLSRVVFRNCKIMGGNYNGLTLDNVLFDHCKLNYSTFEKLRTTGPLAFTDCVLTESAFNGCDLTAAVFDGCSLRDTEFGRGTYRATDLRGNDLSMLRGIGNLTKVIIDRPQQIELAQALMAELEVTFGDDLDGPGSRRTP</sequence>